<evidence type="ECO:0000313" key="7">
    <source>
        <dbReference type="EMBL" id="GAA4756914.1"/>
    </source>
</evidence>
<dbReference type="Gene3D" id="1.10.10.10">
    <property type="entry name" value="Winged helix-like DNA-binding domain superfamily/Winged helix DNA-binding domain"/>
    <property type="match status" value="1"/>
</dbReference>
<dbReference type="InterPro" id="IPR014284">
    <property type="entry name" value="RNA_pol_sigma-70_dom"/>
</dbReference>
<keyword evidence="3" id="KW-0731">Sigma factor</keyword>
<dbReference type="Pfam" id="PF04542">
    <property type="entry name" value="Sigma70_r2"/>
    <property type="match status" value="1"/>
</dbReference>
<comment type="similarity">
    <text evidence="1">Belongs to the sigma-70 factor family. ECF subfamily.</text>
</comment>
<evidence type="ECO:0000259" key="5">
    <source>
        <dbReference type="Pfam" id="PF04542"/>
    </source>
</evidence>
<dbReference type="RefSeq" id="WP_345482440.1">
    <property type="nucleotide sequence ID" value="NZ_BAABLP010000010.1"/>
</dbReference>
<evidence type="ECO:0000256" key="1">
    <source>
        <dbReference type="ARBA" id="ARBA00010641"/>
    </source>
</evidence>
<keyword evidence="4" id="KW-0804">Transcription</keyword>
<gene>
    <name evidence="7" type="ORF">GCM10025783_32870</name>
</gene>
<proteinExistence type="inferred from homology"/>
<dbReference type="PANTHER" id="PTHR43133">
    <property type="entry name" value="RNA POLYMERASE ECF-TYPE SIGMA FACTO"/>
    <property type="match status" value="1"/>
</dbReference>
<name>A0ABP8ZIV7_9MICO</name>
<dbReference type="InterPro" id="IPR007627">
    <property type="entry name" value="RNA_pol_sigma70_r2"/>
</dbReference>
<dbReference type="CDD" id="cd06171">
    <property type="entry name" value="Sigma70_r4"/>
    <property type="match status" value="1"/>
</dbReference>
<keyword evidence="8" id="KW-1185">Reference proteome</keyword>
<dbReference type="InterPro" id="IPR013249">
    <property type="entry name" value="RNA_pol_sigma70_r4_t2"/>
</dbReference>
<comment type="caution">
    <text evidence="7">The sequence shown here is derived from an EMBL/GenBank/DDBJ whole genome shotgun (WGS) entry which is preliminary data.</text>
</comment>
<dbReference type="Gene3D" id="1.10.1740.10">
    <property type="match status" value="1"/>
</dbReference>
<dbReference type="InterPro" id="IPR013325">
    <property type="entry name" value="RNA_pol_sigma_r2"/>
</dbReference>
<evidence type="ECO:0000313" key="8">
    <source>
        <dbReference type="Proteomes" id="UP001500121"/>
    </source>
</evidence>
<reference evidence="8" key="1">
    <citation type="journal article" date="2019" name="Int. J. Syst. Evol. Microbiol.">
        <title>The Global Catalogue of Microorganisms (GCM) 10K type strain sequencing project: providing services to taxonomists for standard genome sequencing and annotation.</title>
        <authorList>
            <consortium name="The Broad Institute Genomics Platform"/>
            <consortium name="The Broad Institute Genome Sequencing Center for Infectious Disease"/>
            <person name="Wu L."/>
            <person name="Ma J."/>
        </authorList>
    </citation>
    <scope>NUCLEOTIDE SEQUENCE [LARGE SCALE GENOMIC DNA]</scope>
    <source>
        <strain evidence="8">JCM 19015</strain>
    </source>
</reference>
<dbReference type="InterPro" id="IPR036388">
    <property type="entry name" value="WH-like_DNA-bd_sf"/>
</dbReference>
<dbReference type="NCBIfam" id="TIGR02937">
    <property type="entry name" value="sigma70-ECF"/>
    <property type="match status" value="1"/>
</dbReference>
<accession>A0ABP8ZIV7</accession>
<evidence type="ECO:0000256" key="3">
    <source>
        <dbReference type="ARBA" id="ARBA00023082"/>
    </source>
</evidence>
<sequence length="195" mass="21533">MRDPSADEAALWAAALAQDGTAFGRLFDLHRDAVFRQALRLTASPADAEEVAASAFFELWRKRESVRLVAGSVLPWLLVTAANLSRNSRRSLVRRERLLRRAPREHDDAAARAFARIDDDLPRSALVAALRRLPPGDAALVTMAALEGYRVAEIAELLGLTENAARVRLHRAHKKLRGLLAPTDTGRTETQEVAR</sequence>
<dbReference type="SUPFAM" id="SSF88946">
    <property type="entry name" value="Sigma2 domain of RNA polymerase sigma factors"/>
    <property type="match status" value="1"/>
</dbReference>
<evidence type="ECO:0000256" key="2">
    <source>
        <dbReference type="ARBA" id="ARBA00023015"/>
    </source>
</evidence>
<protein>
    <submittedName>
        <fullName evidence="7">Sigma-70 family RNA polymerase sigma factor</fullName>
    </submittedName>
</protein>
<dbReference type="PANTHER" id="PTHR43133:SF25">
    <property type="entry name" value="RNA POLYMERASE SIGMA FACTOR RFAY-RELATED"/>
    <property type="match status" value="1"/>
</dbReference>
<dbReference type="InterPro" id="IPR039425">
    <property type="entry name" value="RNA_pol_sigma-70-like"/>
</dbReference>
<dbReference type="Proteomes" id="UP001500121">
    <property type="component" value="Unassembled WGS sequence"/>
</dbReference>
<dbReference type="InterPro" id="IPR013324">
    <property type="entry name" value="RNA_pol_sigma_r3/r4-like"/>
</dbReference>
<keyword evidence="2" id="KW-0805">Transcription regulation</keyword>
<evidence type="ECO:0000256" key="4">
    <source>
        <dbReference type="ARBA" id="ARBA00023163"/>
    </source>
</evidence>
<evidence type="ECO:0000259" key="6">
    <source>
        <dbReference type="Pfam" id="PF08281"/>
    </source>
</evidence>
<dbReference type="Pfam" id="PF08281">
    <property type="entry name" value="Sigma70_r4_2"/>
    <property type="match status" value="1"/>
</dbReference>
<organism evidence="7 8">
    <name type="scientific">Amnibacterium soli</name>
    <dbReference type="NCBI Taxonomy" id="1282736"/>
    <lineage>
        <taxon>Bacteria</taxon>
        <taxon>Bacillati</taxon>
        <taxon>Actinomycetota</taxon>
        <taxon>Actinomycetes</taxon>
        <taxon>Micrococcales</taxon>
        <taxon>Microbacteriaceae</taxon>
        <taxon>Amnibacterium</taxon>
    </lineage>
</organism>
<dbReference type="SUPFAM" id="SSF88659">
    <property type="entry name" value="Sigma3 and sigma4 domains of RNA polymerase sigma factors"/>
    <property type="match status" value="1"/>
</dbReference>
<feature type="domain" description="RNA polymerase sigma-70 region 2" evidence="5">
    <location>
        <begin position="26"/>
        <end position="93"/>
    </location>
</feature>
<dbReference type="EMBL" id="BAABLP010000010">
    <property type="protein sequence ID" value="GAA4756914.1"/>
    <property type="molecule type" value="Genomic_DNA"/>
</dbReference>
<feature type="domain" description="RNA polymerase sigma factor 70 region 4 type 2" evidence="6">
    <location>
        <begin position="125"/>
        <end position="176"/>
    </location>
</feature>